<evidence type="ECO:0000256" key="7">
    <source>
        <dbReference type="ARBA" id="ARBA00022722"/>
    </source>
</evidence>
<dbReference type="GO" id="GO:0003887">
    <property type="term" value="F:DNA-directed DNA polymerase activity"/>
    <property type="evidence" value="ECO:0007669"/>
    <property type="project" value="UniProtKB-UniRule"/>
</dbReference>
<dbReference type="PROSITE" id="PS00447">
    <property type="entry name" value="DNA_POLYMERASE_A"/>
    <property type="match status" value="1"/>
</dbReference>
<keyword evidence="10 16" id="KW-0269">Exonuclease</keyword>
<keyword evidence="9 16" id="KW-0378">Hydrolase</keyword>
<dbReference type="SMART" id="SM00482">
    <property type="entry name" value="POLAc"/>
    <property type="match status" value="1"/>
</dbReference>
<gene>
    <name evidence="16 19" type="primary">polA</name>
    <name evidence="19" type="ORF">C7B46_01340</name>
</gene>
<protein>
    <recommendedName>
        <fullName evidence="3 15">DNA polymerase I</fullName>
        <ecNumber evidence="2 15">2.7.7.7</ecNumber>
    </recommendedName>
</protein>
<keyword evidence="11 16" id="KW-0239">DNA-directed DNA polymerase</keyword>
<organism evidence="19 20">
    <name type="scientific">Sulfobacillus benefaciens</name>
    <dbReference type="NCBI Taxonomy" id="453960"/>
    <lineage>
        <taxon>Bacteria</taxon>
        <taxon>Bacillati</taxon>
        <taxon>Bacillota</taxon>
        <taxon>Clostridia</taxon>
        <taxon>Eubacteriales</taxon>
        <taxon>Clostridiales Family XVII. Incertae Sedis</taxon>
        <taxon>Sulfobacillus</taxon>
    </lineage>
</organism>
<dbReference type="InterPro" id="IPR002421">
    <property type="entry name" value="5-3_exonuclease"/>
</dbReference>
<evidence type="ECO:0000313" key="20">
    <source>
        <dbReference type="Proteomes" id="UP000242972"/>
    </source>
</evidence>
<comment type="catalytic activity">
    <reaction evidence="14 16">
        <text>DNA(n) + a 2'-deoxyribonucleoside 5'-triphosphate = DNA(n+1) + diphosphate</text>
        <dbReference type="Rhea" id="RHEA:22508"/>
        <dbReference type="Rhea" id="RHEA-COMP:17339"/>
        <dbReference type="Rhea" id="RHEA-COMP:17340"/>
        <dbReference type="ChEBI" id="CHEBI:33019"/>
        <dbReference type="ChEBI" id="CHEBI:61560"/>
        <dbReference type="ChEBI" id="CHEBI:173112"/>
        <dbReference type="EC" id="2.7.7.7"/>
    </reaction>
</comment>
<dbReference type="Gene3D" id="3.30.70.370">
    <property type="match status" value="1"/>
</dbReference>
<dbReference type="PANTHER" id="PTHR10133:SF27">
    <property type="entry name" value="DNA POLYMERASE NU"/>
    <property type="match status" value="1"/>
</dbReference>
<evidence type="ECO:0000256" key="6">
    <source>
        <dbReference type="ARBA" id="ARBA00022705"/>
    </source>
</evidence>
<accession>A0A2T2XLH5</accession>
<dbReference type="SUPFAM" id="SSF88723">
    <property type="entry name" value="PIN domain-like"/>
    <property type="match status" value="1"/>
</dbReference>
<evidence type="ECO:0000256" key="13">
    <source>
        <dbReference type="ARBA" id="ARBA00023204"/>
    </source>
</evidence>
<dbReference type="InterPro" id="IPR001098">
    <property type="entry name" value="DNA-dir_DNA_pol_A_palm_dom"/>
</dbReference>
<dbReference type="EC" id="2.7.7.7" evidence="2 15"/>
<sequence length="841" mass="94295">MPTQLLIDGHSLLYRAYHALPPLTTSEGIPTGAIHGFFSMLLKVIDAEQPDRVVVVFDAPVKTFRHDQFADYKATRAESPEDFRQQVTIAQEILQSMAIPVMILPGYEADDILGTLAHMGKQHQYITKIVTGDRDLLQLVDNQIQVLLTSRIGITEIERMDSLAVRKKMGVDPSQVPDLKGLMGDASDNIPGVAGIGQKSALALLDQFHDIDTIFRNLGEITNTRWQKALAGHEAEARQSKELATIVVNAPIGWPEVEEPFRLPVTDALLLLLDRYQLAGIRRRIGESEPQPPVDAEVKHLVDPAIPGTMPLNTNDWVLWMNQQGELWAMDPTTHHYGQVSWDKMPPQLRIFTWASKNILRHALEAGAILPTVLEDGKIQAYLLNSERSSYELSDIAPHYGFTVSDRPEIVLPMIEAILGKQREELAAKDLTPLYRDIELPLAVILARMEATGVNVDANRLRELGRQLEEAVANLQTEIYQLAGTVFNINSPAQLGDILFNKLNLPTMKKTKTGYSTDAETLESLAPLHPLVEKVLLYRQHMKIQGTYVEGMLPLIAPDGRIHTTFHQTVAATGRLSSSDPNLQNIPVRLPLGRQVRAVFIPSPARELLAADYSQIELRMLAHLSGDKNLIEAFLEGEDIHRRTAAEIFGLPMEAVDPVWRNRAKAVNFGIVYGISDFGLARDTGVSRNEAKEYIAKYFSRYPGLKQYFDGIIEEARKTGQVSTIMGRIRPLPDIQSKNRARRQYAERMAMNTAIQGSAADLIKIAMIRIQRALDDQQLESRMVLQVHDELIWDAMPSEIDTLTQIAENHMIHALNLQVPLVVEFKVGKNWELMTKLDRTR</sequence>
<dbReference type="InterPro" id="IPR019760">
    <property type="entry name" value="DNA-dir_DNA_pol_A_CS"/>
</dbReference>
<dbReference type="SMART" id="SM00475">
    <property type="entry name" value="53EXOc"/>
    <property type="match status" value="1"/>
</dbReference>
<dbReference type="CDD" id="cd09859">
    <property type="entry name" value="PIN_53EXO"/>
    <property type="match status" value="1"/>
</dbReference>
<dbReference type="Gene3D" id="1.20.1060.10">
    <property type="entry name" value="Taq DNA Polymerase, Chain T, domain 4"/>
    <property type="match status" value="1"/>
</dbReference>
<dbReference type="Gene3D" id="3.40.50.1010">
    <property type="entry name" value="5'-nuclease"/>
    <property type="match status" value="1"/>
</dbReference>
<dbReference type="GO" id="GO:0006261">
    <property type="term" value="P:DNA-templated DNA replication"/>
    <property type="evidence" value="ECO:0007669"/>
    <property type="project" value="UniProtKB-UniRule"/>
</dbReference>
<evidence type="ECO:0000256" key="15">
    <source>
        <dbReference type="NCBIfam" id="TIGR00593"/>
    </source>
</evidence>
<dbReference type="InterPro" id="IPR002298">
    <property type="entry name" value="DNA_polymerase_A"/>
</dbReference>
<dbReference type="CDD" id="cd09898">
    <property type="entry name" value="H3TH_53EXO"/>
    <property type="match status" value="1"/>
</dbReference>
<keyword evidence="13 16" id="KW-0234">DNA repair</keyword>
<dbReference type="CDD" id="cd08637">
    <property type="entry name" value="DNA_pol_A_pol_I_C"/>
    <property type="match status" value="1"/>
</dbReference>
<evidence type="ECO:0000256" key="9">
    <source>
        <dbReference type="ARBA" id="ARBA00022801"/>
    </source>
</evidence>
<evidence type="ECO:0000256" key="16">
    <source>
        <dbReference type="RuleBase" id="RU004460"/>
    </source>
</evidence>
<evidence type="ECO:0000256" key="10">
    <source>
        <dbReference type="ARBA" id="ARBA00022839"/>
    </source>
</evidence>
<dbReference type="AlphaFoldDB" id="A0A2T2XLH5"/>
<dbReference type="SUPFAM" id="SSF47807">
    <property type="entry name" value="5' to 3' exonuclease, C-terminal subdomain"/>
    <property type="match status" value="1"/>
</dbReference>
<evidence type="ECO:0000256" key="4">
    <source>
        <dbReference type="ARBA" id="ARBA00022679"/>
    </source>
</evidence>
<dbReference type="SMART" id="SM00279">
    <property type="entry name" value="HhH2"/>
    <property type="match status" value="1"/>
</dbReference>
<dbReference type="FunFam" id="3.40.50.1010:FF:000001">
    <property type="entry name" value="DNA polymerase I"/>
    <property type="match status" value="1"/>
</dbReference>
<dbReference type="PRINTS" id="PR00868">
    <property type="entry name" value="DNAPOLI"/>
</dbReference>
<dbReference type="Pfam" id="PF01367">
    <property type="entry name" value="5_3_exonuc"/>
    <property type="match status" value="1"/>
</dbReference>
<dbReference type="SUPFAM" id="SSF56672">
    <property type="entry name" value="DNA/RNA polymerases"/>
    <property type="match status" value="1"/>
</dbReference>
<keyword evidence="5 16" id="KW-0548">Nucleotidyltransferase</keyword>
<evidence type="ECO:0000313" key="19">
    <source>
        <dbReference type="EMBL" id="PSR35342.1"/>
    </source>
</evidence>
<keyword evidence="6 16" id="KW-0235">DNA replication</keyword>
<dbReference type="InterPro" id="IPR020045">
    <property type="entry name" value="DNA_polI_H3TH"/>
</dbReference>
<dbReference type="Pfam" id="PF02739">
    <property type="entry name" value="5_3_exonuc_N"/>
    <property type="match status" value="1"/>
</dbReference>
<comment type="similarity">
    <text evidence="1 16">Belongs to the DNA polymerase type-A family.</text>
</comment>
<evidence type="ECO:0000256" key="1">
    <source>
        <dbReference type="ARBA" id="ARBA00007705"/>
    </source>
</evidence>
<dbReference type="EMBL" id="PXYW01000002">
    <property type="protein sequence ID" value="PSR35342.1"/>
    <property type="molecule type" value="Genomic_DNA"/>
</dbReference>
<comment type="function">
    <text evidence="16">In addition to polymerase activity, this DNA polymerase exhibits 5'-3' exonuclease activity.</text>
</comment>
<dbReference type="GO" id="GO:0003677">
    <property type="term" value="F:DNA binding"/>
    <property type="evidence" value="ECO:0007669"/>
    <property type="project" value="UniProtKB-UniRule"/>
</dbReference>
<evidence type="ECO:0000256" key="12">
    <source>
        <dbReference type="ARBA" id="ARBA00023125"/>
    </source>
</evidence>
<comment type="subunit">
    <text evidence="16">Single-chain monomer with multiple functions.</text>
</comment>
<dbReference type="Proteomes" id="UP000242972">
    <property type="component" value="Unassembled WGS sequence"/>
</dbReference>
<evidence type="ECO:0000256" key="14">
    <source>
        <dbReference type="ARBA" id="ARBA00049244"/>
    </source>
</evidence>
<dbReference type="InterPro" id="IPR008918">
    <property type="entry name" value="HhH2"/>
</dbReference>
<dbReference type="Gene3D" id="3.30.420.10">
    <property type="entry name" value="Ribonuclease H-like superfamily/Ribonuclease H"/>
    <property type="match status" value="1"/>
</dbReference>
<reference evidence="19 20" key="1">
    <citation type="journal article" date="2014" name="BMC Genomics">
        <title>Comparison of environmental and isolate Sulfobacillus genomes reveals diverse carbon, sulfur, nitrogen, and hydrogen metabolisms.</title>
        <authorList>
            <person name="Justice N.B."/>
            <person name="Norman A."/>
            <person name="Brown C.T."/>
            <person name="Singh A."/>
            <person name="Thomas B.C."/>
            <person name="Banfield J.F."/>
        </authorList>
    </citation>
    <scope>NUCLEOTIDE SEQUENCE [LARGE SCALE GENOMIC DNA]</scope>
    <source>
        <strain evidence="19">AMDSBA4</strain>
    </source>
</reference>
<dbReference type="FunFam" id="1.10.150.20:FF:000002">
    <property type="entry name" value="DNA polymerase I"/>
    <property type="match status" value="1"/>
</dbReference>
<evidence type="ECO:0000256" key="5">
    <source>
        <dbReference type="ARBA" id="ARBA00022695"/>
    </source>
</evidence>
<dbReference type="Pfam" id="PF00476">
    <property type="entry name" value="DNA_pol_A"/>
    <property type="match status" value="1"/>
</dbReference>
<dbReference type="NCBIfam" id="TIGR00593">
    <property type="entry name" value="pola"/>
    <property type="match status" value="1"/>
</dbReference>
<evidence type="ECO:0000259" key="17">
    <source>
        <dbReference type="SMART" id="SM00475"/>
    </source>
</evidence>
<dbReference type="InterPro" id="IPR020046">
    <property type="entry name" value="5-3_exonucl_a-hlix_arch_N"/>
</dbReference>
<evidence type="ECO:0000256" key="2">
    <source>
        <dbReference type="ARBA" id="ARBA00012417"/>
    </source>
</evidence>
<evidence type="ECO:0000256" key="8">
    <source>
        <dbReference type="ARBA" id="ARBA00022763"/>
    </source>
</evidence>
<dbReference type="FunFam" id="1.10.150.20:FF:000003">
    <property type="entry name" value="DNA polymerase I"/>
    <property type="match status" value="1"/>
</dbReference>
<dbReference type="GO" id="GO:0008409">
    <property type="term" value="F:5'-3' exonuclease activity"/>
    <property type="evidence" value="ECO:0007669"/>
    <property type="project" value="UniProtKB-UniRule"/>
</dbReference>
<comment type="caution">
    <text evidence="19">The sequence shown here is derived from an EMBL/GenBank/DDBJ whole genome shotgun (WGS) entry which is preliminary data.</text>
</comment>
<keyword evidence="7" id="KW-0540">Nuclease</keyword>
<dbReference type="GO" id="GO:0006302">
    <property type="term" value="P:double-strand break repair"/>
    <property type="evidence" value="ECO:0007669"/>
    <property type="project" value="TreeGrafter"/>
</dbReference>
<proteinExistence type="inferred from homology"/>
<keyword evidence="4 16" id="KW-0808">Transferase</keyword>
<dbReference type="InterPro" id="IPR043502">
    <property type="entry name" value="DNA/RNA_pol_sf"/>
</dbReference>
<dbReference type="PANTHER" id="PTHR10133">
    <property type="entry name" value="DNA POLYMERASE I"/>
    <property type="match status" value="1"/>
</dbReference>
<dbReference type="InterPro" id="IPR036279">
    <property type="entry name" value="5-3_exonuclease_C_sf"/>
</dbReference>
<feature type="domain" description="5'-3' exonuclease" evidence="17">
    <location>
        <begin position="1"/>
        <end position="260"/>
    </location>
</feature>
<dbReference type="InterPro" id="IPR036397">
    <property type="entry name" value="RNaseH_sf"/>
</dbReference>
<evidence type="ECO:0000256" key="11">
    <source>
        <dbReference type="ARBA" id="ARBA00022932"/>
    </source>
</evidence>
<keyword evidence="12 16" id="KW-0238">DNA-binding</keyword>
<evidence type="ECO:0000259" key="18">
    <source>
        <dbReference type="SMART" id="SM00482"/>
    </source>
</evidence>
<feature type="domain" description="DNA-directed DNA polymerase family A palm" evidence="18">
    <location>
        <begin position="593"/>
        <end position="799"/>
    </location>
</feature>
<dbReference type="InterPro" id="IPR029060">
    <property type="entry name" value="PIN-like_dom_sf"/>
</dbReference>
<dbReference type="Gene3D" id="1.10.150.20">
    <property type="entry name" value="5' to 3' exonuclease, C-terminal subdomain"/>
    <property type="match status" value="2"/>
</dbReference>
<dbReference type="FunFam" id="1.20.1060.10:FF:000001">
    <property type="entry name" value="DNA polymerase I"/>
    <property type="match status" value="1"/>
</dbReference>
<name>A0A2T2XLH5_9FIRM</name>
<evidence type="ECO:0000256" key="3">
    <source>
        <dbReference type="ARBA" id="ARBA00020311"/>
    </source>
</evidence>
<dbReference type="InterPro" id="IPR018320">
    <property type="entry name" value="DNA_polymerase_1"/>
</dbReference>
<keyword evidence="8 16" id="KW-0227">DNA damage</keyword>